<proteinExistence type="inferred from homology"/>
<dbReference type="GO" id="GO:0042254">
    <property type="term" value="P:ribosome biogenesis"/>
    <property type="evidence" value="ECO:0007669"/>
    <property type="project" value="UniProtKB-KW"/>
</dbReference>
<dbReference type="EMBL" id="SIJB01000027">
    <property type="protein sequence ID" value="NBI29769.1"/>
    <property type="molecule type" value="Genomic_DNA"/>
</dbReference>
<keyword evidence="4" id="KW-0788">Thiol protease</keyword>
<evidence type="ECO:0000256" key="1">
    <source>
        <dbReference type="ARBA" id="ARBA00022517"/>
    </source>
</evidence>
<keyword evidence="2 7" id="KW-0645">Protease</keyword>
<protein>
    <recommendedName>
        <fullName evidence="6">Ribosomal processing cysteine protease Prp</fullName>
    </recommendedName>
</protein>
<dbReference type="Pfam" id="PF04327">
    <property type="entry name" value="Peptidase_Prp"/>
    <property type="match status" value="1"/>
</dbReference>
<dbReference type="PANTHER" id="PTHR39178">
    <property type="entry name" value="HYPOTHETICAL RIBOSOME-ASSOCIATED PROTEIN"/>
    <property type="match status" value="1"/>
</dbReference>
<dbReference type="PANTHER" id="PTHR39178:SF1">
    <property type="entry name" value="RIBOSOMAL-PROCESSING CYSTEINE PROTEASE PRP"/>
    <property type="match status" value="1"/>
</dbReference>
<gene>
    <name evidence="7" type="ORF">ERL59_12455</name>
</gene>
<evidence type="ECO:0000256" key="2">
    <source>
        <dbReference type="ARBA" id="ARBA00022670"/>
    </source>
</evidence>
<evidence type="ECO:0000256" key="4">
    <source>
        <dbReference type="ARBA" id="ARBA00022807"/>
    </source>
</evidence>
<dbReference type="AlphaFoldDB" id="A0A6N9Q4J8"/>
<reference evidence="7 8" key="1">
    <citation type="submission" date="2019-01" db="EMBL/GenBank/DDBJ databases">
        <title>Chengkuizengella sp. nov., isolated from deep-sea sediment of East Pacific Ocean.</title>
        <authorList>
            <person name="Yang J."/>
            <person name="Lai Q."/>
            <person name="Shao Z."/>
        </authorList>
    </citation>
    <scope>NUCLEOTIDE SEQUENCE [LARGE SCALE GENOMIC DNA]</scope>
    <source>
        <strain evidence="7 8">YPA3-1-1</strain>
    </source>
</reference>
<name>A0A6N9Q4J8_9BACL</name>
<dbReference type="GO" id="GO:0006508">
    <property type="term" value="P:proteolysis"/>
    <property type="evidence" value="ECO:0007669"/>
    <property type="project" value="UniProtKB-KW"/>
</dbReference>
<organism evidence="7 8">
    <name type="scientific">Chengkuizengella marina</name>
    <dbReference type="NCBI Taxonomy" id="2507566"/>
    <lineage>
        <taxon>Bacteria</taxon>
        <taxon>Bacillati</taxon>
        <taxon>Bacillota</taxon>
        <taxon>Bacilli</taxon>
        <taxon>Bacillales</taxon>
        <taxon>Paenibacillaceae</taxon>
        <taxon>Chengkuizengella</taxon>
    </lineage>
</organism>
<dbReference type="Gene3D" id="3.30.70.1490">
    <property type="entry name" value="Cysteine protease Prp"/>
    <property type="match status" value="1"/>
</dbReference>
<dbReference type="GO" id="GO:0008234">
    <property type="term" value="F:cysteine-type peptidase activity"/>
    <property type="evidence" value="ECO:0007669"/>
    <property type="project" value="UniProtKB-KW"/>
</dbReference>
<dbReference type="SUPFAM" id="SSF118010">
    <property type="entry name" value="TM1457-like"/>
    <property type="match status" value="1"/>
</dbReference>
<keyword evidence="8" id="KW-1185">Reference proteome</keyword>
<dbReference type="Proteomes" id="UP000448943">
    <property type="component" value="Unassembled WGS sequence"/>
</dbReference>
<comment type="caution">
    <text evidence="7">The sequence shown here is derived from an EMBL/GenBank/DDBJ whole genome shotgun (WGS) entry which is preliminary data.</text>
</comment>
<evidence type="ECO:0000313" key="7">
    <source>
        <dbReference type="EMBL" id="NBI29769.1"/>
    </source>
</evidence>
<evidence type="ECO:0000256" key="6">
    <source>
        <dbReference type="ARBA" id="ARBA00044538"/>
    </source>
</evidence>
<dbReference type="InterPro" id="IPR036764">
    <property type="entry name" value="Peptidase_Prp_sf"/>
</dbReference>
<evidence type="ECO:0000256" key="5">
    <source>
        <dbReference type="ARBA" id="ARBA00044503"/>
    </source>
</evidence>
<dbReference type="CDD" id="cd16332">
    <property type="entry name" value="Prp-like"/>
    <property type="match status" value="1"/>
</dbReference>
<dbReference type="InterPro" id="IPR007422">
    <property type="entry name" value="Peptidase_Prp"/>
</dbReference>
<sequence>MITVTIERDHEKKIVRYLVDGHAEYAESGEDIVCAGVSTVTVGTVNSMESLLRIKSPTTMDNSGFLEVKIPIIKNEETSKQIQLLLESMVVMLESIQESYEDYVNIINKLV</sequence>
<accession>A0A6N9Q4J8</accession>
<dbReference type="RefSeq" id="WP_160646572.1">
    <property type="nucleotide sequence ID" value="NZ_SIJB01000027.1"/>
</dbReference>
<evidence type="ECO:0000313" key="8">
    <source>
        <dbReference type="Proteomes" id="UP000448943"/>
    </source>
</evidence>
<keyword evidence="1" id="KW-0690">Ribosome biogenesis</keyword>
<comment type="similarity">
    <text evidence="5">Belongs to the Prp family.</text>
</comment>
<keyword evidence="3" id="KW-0378">Hydrolase</keyword>
<evidence type="ECO:0000256" key="3">
    <source>
        <dbReference type="ARBA" id="ARBA00022801"/>
    </source>
</evidence>
<dbReference type="OrthoDB" id="48998at2"/>